<evidence type="ECO:0000256" key="2">
    <source>
        <dbReference type="ARBA" id="ARBA00022741"/>
    </source>
</evidence>
<dbReference type="OMA" id="KLAYGQY"/>
<dbReference type="HOGENOM" id="CLU_000288_81_13_1"/>
<evidence type="ECO:0000256" key="1">
    <source>
        <dbReference type="ARBA" id="ARBA00022527"/>
    </source>
</evidence>
<keyword evidence="1" id="KW-0723">Serine/threonine-protein kinase</keyword>
<dbReference type="EMBL" id="CH476594">
    <property type="protein sequence ID" value="EAU39296.1"/>
    <property type="molecule type" value="Genomic_DNA"/>
</dbReference>
<keyword evidence="1" id="KW-0808">Transferase</keyword>
<feature type="domain" description="Protein kinase" evidence="4">
    <location>
        <begin position="1"/>
        <end position="238"/>
    </location>
</feature>
<dbReference type="InterPro" id="IPR050117">
    <property type="entry name" value="MAPK"/>
</dbReference>
<evidence type="ECO:0000313" key="5">
    <source>
        <dbReference type="EMBL" id="EAU39296.1"/>
    </source>
</evidence>
<organism evidence="5 6">
    <name type="scientific">Aspergillus terreus (strain NIH 2624 / FGSC A1156)</name>
    <dbReference type="NCBI Taxonomy" id="341663"/>
    <lineage>
        <taxon>Eukaryota</taxon>
        <taxon>Fungi</taxon>
        <taxon>Dikarya</taxon>
        <taxon>Ascomycota</taxon>
        <taxon>Pezizomycotina</taxon>
        <taxon>Eurotiomycetes</taxon>
        <taxon>Eurotiomycetidae</taxon>
        <taxon>Eurotiales</taxon>
        <taxon>Aspergillaceae</taxon>
        <taxon>Aspergillus</taxon>
        <taxon>Aspergillus subgen. Circumdati</taxon>
    </lineage>
</organism>
<name>Q0D084_ASPTN</name>
<dbReference type="InterPro" id="IPR011009">
    <property type="entry name" value="Kinase-like_dom_sf"/>
</dbReference>
<proteinExistence type="predicted"/>
<sequence>MTTGGVPHCAGYVQTVSRQILLRLDFLHQSGIVHCDLQPANIMVSMAGHACKDFLEPPEFSPVKWLEGVTQDDSAPRYLLPSQRRRGQLDHADFTKLVVKIGDLGGAQWAQKCDQPPVTPISLRAPELIHREHWDVGIDIWSLGCLIFELTTNQPLFPLDVFGLAREEIDEQHDSIITQRLCIDGQRGQEFAAYVKERLPGDFGSENAHSLASFLLDMLQISPERRLPAKDLLSAPFLLGRSEG</sequence>
<dbReference type="PROSITE" id="PS50011">
    <property type="entry name" value="PROTEIN_KINASE_DOM"/>
    <property type="match status" value="1"/>
</dbReference>
<dbReference type="AlphaFoldDB" id="Q0D084"/>
<keyword evidence="3" id="KW-0067">ATP-binding</keyword>
<dbReference type="eggNOG" id="KOG1290">
    <property type="taxonomic scope" value="Eukaryota"/>
</dbReference>
<dbReference type="STRING" id="341663.Q0D084"/>
<dbReference type="Proteomes" id="UP000007963">
    <property type="component" value="Unassembled WGS sequence"/>
</dbReference>
<dbReference type="RefSeq" id="XP_001210736.1">
    <property type="nucleotide sequence ID" value="XM_001210736.1"/>
</dbReference>
<keyword evidence="2" id="KW-0547">Nucleotide-binding</keyword>
<dbReference type="Pfam" id="PF00069">
    <property type="entry name" value="Pkinase"/>
    <property type="match status" value="1"/>
</dbReference>
<dbReference type="GO" id="GO:0005524">
    <property type="term" value="F:ATP binding"/>
    <property type="evidence" value="ECO:0007669"/>
    <property type="project" value="UniProtKB-KW"/>
</dbReference>
<accession>Q0D084</accession>
<dbReference type="PANTHER" id="PTHR24055">
    <property type="entry name" value="MITOGEN-ACTIVATED PROTEIN KINASE"/>
    <property type="match status" value="1"/>
</dbReference>
<dbReference type="GeneID" id="4355405"/>
<dbReference type="SMART" id="SM00220">
    <property type="entry name" value="S_TKc"/>
    <property type="match status" value="1"/>
</dbReference>
<dbReference type="GO" id="GO:0004674">
    <property type="term" value="F:protein serine/threonine kinase activity"/>
    <property type="evidence" value="ECO:0007669"/>
    <property type="project" value="UniProtKB-KW"/>
</dbReference>
<protein>
    <recommendedName>
        <fullName evidence="4">Protein kinase domain-containing protein</fullName>
    </recommendedName>
</protein>
<dbReference type="SUPFAM" id="SSF56112">
    <property type="entry name" value="Protein kinase-like (PK-like)"/>
    <property type="match status" value="1"/>
</dbReference>
<evidence type="ECO:0000259" key="4">
    <source>
        <dbReference type="PROSITE" id="PS50011"/>
    </source>
</evidence>
<dbReference type="InterPro" id="IPR000719">
    <property type="entry name" value="Prot_kinase_dom"/>
</dbReference>
<dbReference type="VEuPathDB" id="FungiDB:ATEG_00650"/>
<gene>
    <name evidence="5" type="ORF">ATEG_00650</name>
</gene>
<dbReference type="OrthoDB" id="5979581at2759"/>
<reference evidence="6" key="1">
    <citation type="submission" date="2005-09" db="EMBL/GenBank/DDBJ databases">
        <title>Annotation of the Aspergillus terreus NIH2624 genome.</title>
        <authorList>
            <person name="Birren B.W."/>
            <person name="Lander E.S."/>
            <person name="Galagan J.E."/>
            <person name="Nusbaum C."/>
            <person name="Devon K."/>
            <person name="Henn M."/>
            <person name="Ma L.-J."/>
            <person name="Jaffe D.B."/>
            <person name="Butler J."/>
            <person name="Alvarez P."/>
            <person name="Gnerre S."/>
            <person name="Grabherr M."/>
            <person name="Kleber M."/>
            <person name="Mauceli E.W."/>
            <person name="Brockman W."/>
            <person name="Rounsley S."/>
            <person name="Young S.K."/>
            <person name="LaButti K."/>
            <person name="Pushparaj V."/>
            <person name="DeCaprio D."/>
            <person name="Crawford M."/>
            <person name="Koehrsen M."/>
            <person name="Engels R."/>
            <person name="Montgomery P."/>
            <person name="Pearson M."/>
            <person name="Howarth C."/>
            <person name="Larson L."/>
            <person name="Luoma S."/>
            <person name="White J."/>
            <person name="Alvarado L."/>
            <person name="Kodira C.D."/>
            <person name="Zeng Q."/>
            <person name="Oleary S."/>
            <person name="Yandava C."/>
            <person name="Denning D.W."/>
            <person name="Nierman W.C."/>
            <person name="Milne T."/>
            <person name="Madden K."/>
        </authorList>
    </citation>
    <scope>NUCLEOTIDE SEQUENCE [LARGE SCALE GENOMIC DNA]</scope>
    <source>
        <strain evidence="6">NIH 2624 / FGSC A1156</strain>
    </source>
</reference>
<evidence type="ECO:0000256" key="3">
    <source>
        <dbReference type="ARBA" id="ARBA00022840"/>
    </source>
</evidence>
<dbReference type="Gene3D" id="1.10.510.10">
    <property type="entry name" value="Transferase(Phosphotransferase) domain 1"/>
    <property type="match status" value="1"/>
</dbReference>
<keyword evidence="1" id="KW-0418">Kinase</keyword>
<evidence type="ECO:0000313" key="6">
    <source>
        <dbReference type="Proteomes" id="UP000007963"/>
    </source>
</evidence>